<gene>
    <name evidence="3" type="ORF">E3A20_16070</name>
</gene>
<dbReference type="Pfam" id="PF17170">
    <property type="entry name" value="DUF5128"/>
    <property type="match status" value="1"/>
</dbReference>
<feature type="repeat" description="NHL" evidence="2">
    <location>
        <begin position="284"/>
        <end position="326"/>
    </location>
</feature>
<feature type="repeat" description="NHL" evidence="2">
    <location>
        <begin position="120"/>
        <end position="140"/>
    </location>
</feature>
<dbReference type="EMBL" id="SRHE01000329">
    <property type="protein sequence ID" value="TWW09264.1"/>
    <property type="molecule type" value="Genomic_DNA"/>
</dbReference>
<dbReference type="SUPFAM" id="SSF63829">
    <property type="entry name" value="Calcium-dependent phosphotriesterase"/>
    <property type="match status" value="1"/>
</dbReference>
<dbReference type="InterPro" id="IPR001258">
    <property type="entry name" value="NHL_repeat"/>
</dbReference>
<keyword evidence="4" id="KW-1185">Reference proteome</keyword>
<feature type="repeat" description="NHL" evidence="2">
    <location>
        <begin position="144"/>
        <end position="188"/>
    </location>
</feature>
<dbReference type="AlphaFoldDB" id="A0A5C6M841"/>
<dbReference type="Pfam" id="PF01436">
    <property type="entry name" value="NHL"/>
    <property type="match status" value="1"/>
</dbReference>
<dbReference type="Gene3D" id="2.120.10.30">
    <property type="entry name" value="TolB, C-terminal domain"/>
    <property type="match status" value="3"/>
</dbReference>
<evidence type="ECO:0000313" key="3">
    <source>
        <dbReference type="EMBL" id="TWW09264.1"/>
    </source>
</evidence>
<feature type="repeat" description="NHL" evidence="2">
    <location>
        <begin position="192"/>
        <end position="234"/>
    </location>
</feature>
<sequence length="326" mass="36246">MNSGWLPRGRCLCLYLCQCQGLLLLCLLLPGVSGCGGGAADRGGDGEILLPIAGERTWRIPSADRFLPAPRGLYSDERDDVYVLDDAGRVLVYDRTGLLQRQWKMPDSRIGNPEGIWKLRDGRVAVADTHYHRVVIFHPDGEVDFTFGSEGREPGQFVFPVAVLEDAAGNLYVGEYGDHQRVQKFDGSGRYLLQFGKHGAGPGEFQRPSGLALRGGEVFVVDAFNDRIQVFSEAGEFRRILKLSDEFEALAYPYDLRVTADGRVYVIENRAARLTVMTLEGRLLGRYGSPGRNSHQFYQPWDLTVLTDGRILVADTGNHRLVELTP</sequence>
<dbReference type="PROSITE" id="PS51125">
    <property type="entry name" value="NHL"/>
    <property type="match status" value="4"/>
</dbReference>
<accession>A0A5C6M841</accession>
<dbReference type="PANTHER" id="PTHR24104:SF25">
    <property type="entry name" value="PROTEIN LIN-41"/>
    <property type="match status" value="1"/>
</dbReference>
<dbReference type="InterPro" id="IPR011042">
    <property type="entry name" value="6-blade_b-propeller_TolB-like"/>
</dbReference>
<reference evidence="3 4" key="1">
    <citation type="submission" date="2019-08" db="EMBL/GenBank/DDBJ databases">
        <title>100 year-old enigma solved: identification of Planctomyces bekefii, the type genus and species of the phylum Planctomycetes.</title>
        <authorList>
            <person name="Svetlana D.N."/>
            <person name="Overmann J."/>
        </authorList>
    </citation>
    <scope>NUCLEOTIDE SEQUENCE [LARGE SCALE GENOMIC DNA]</scope>
    <source>
        <strain evidence="3">Phe10_nw2017</strain>
    </source>
</reference>
<dbReference type="PANTHER" id="PTHR24104">
    <property type="entry name" value="E3 UBIQUITIN-PROTEIN LIGASE NHLRC1-RELATED"/>
    <property type="match status" value="1"/>
</dbReference>
<dbReference type="GO" id="GO:0008270">
    <property type="term" value="F:zinc ion binding"/>
    <property type="evidence" value="ECO:0007669"/>
    <property type="project" value="UniProtKB-KW"/>
</dbReference>
<name>A0A5C6M841_9PLAN</name>
<evidence type="ECO:0000256" key="2">
    <source>
        <dbReference type="PROSITE-ProRule" id="PRU00504"/>
    </source>
</evidence>
<reference evidence="3 4" key="2">
    <citation type="submission" date="2019-08" db="EMBL/GenBank/DDBJ databases">
        <authorList>
            <person name="Henke P."/>
        </authorList>
    </citation>
    <scope>NUCLEOTIDE SEQUENCE [LARGE SCALE GENOMIC DNA]</scope>
    <source>
        <strain evidence="3">Phe10_nw2017</strain>
    </source>
</reference>
<evidence type="ECO:0000256" key="1">
    <source>
        <dbReference type="ARBA" id="ARBA00022737"/>
    </source>
</evidence>
<evidence type="ECO:0000313" key="4">
    <source>
        <dbReference type="Proteomes" id="UP000321083"/>
    </source>
</evidence>
<keyword evidence="1" id="KW-0677">Repeat</keyword>
<dbReference type="Proteomes" id="UP000321083">
    <property type="component" value="Unassembled WGS sequence"/>
</dbReference>
<proteinExistence type="predicted"/>
<dbReference type="InterPro" id="IPR050952">
    <property type="entry name" value="TRIM-NHL_E3_ligases"/>
</dbReference>
<organism evidence="3 4">
    <name type="scientific">Planctomyces bekefii</name>
    <dbReference type="NCBI Taxonomy" id="1653850"/>
    <lineage>
        <taxon>Bacteria</taxon>
        <taxon>Pseudomonadati</taxon>
        <taxon>Planctomycetota</taxon>
        <taxon>Planctomycetia</taxon>
        <taxon>Planctomycetales</taxon>
        <taxon>Planctomycetaceae</taxon>
        <taxon>Planctomyces</taxon>
    </lineage>
</organism>
<comment type="caution">
    <text evidence="3">The sequence shown here is derived from an EMBL/GenBank/DDBJ whole genome shotgun (WGS) entry which is preliminary data.</text>
</comment>
<protein>
    <submittedName>
        <fullName evidence="3">Ring finger protein HAC1</fullName>
    </submittedName>
</protein>